<protein>
    <submittedName>
        <fullName evidence="1">Uncharacterized protein</fullName>
    </submittedName>
</protein>
<keyword evidence="2" id="KW-1185">Reference proteome</keyword>
<proteinExistence type="predicted"/>
<name>A0AAP0DXL5_9MAGN</name>
<accession>A0AAP0DXL5</accession>
<dbReference type="EMBL" id="JBBNAG010000013">
    <property type="protein sequence ID" value="KAK9082939.1"/>
    <property type="molecule type" value="Genomic_DNA"/>
</dbReference>
<dbReference type="AlphaFoldDB" id="A0AAP0DXL5"/>
<sequence>MGGPSSQQQNDVLVELIQEVKATLLSRLDRVEDFLIFLDGRLRWMNETFSRTGGDVSAGLETLYKDMDSLMKKANENARKAESSRKITKKFIERLDLMVQECDKAQHDRMVHKNWKRTWHTDKVNLD</sequence>
<evidence type="ECO:0000313" key="1">
    <source>
        <dbReference type="EMBL" id="KAK9082939.1"/>
    </source>
</evidence>
<comment type="caution">
    <text evidence="1">The sequence shown here is derived from an EMBL/GenBank/DDBJ whole genome shotgun (WGS) entry which is preliminary data.</text>
</comment>
<reference evidence="1 2" key="1">
    <citation type="submission" date="2024-01" db="EMBL/GenBank/DDBJ databases">
        <title>Genome assemblies of Stephania.</title>
        <authorList>
            <person name="Yang L."/>
        </authorList>
    </citation>
    <scope>NUCLEOTIDE SEQUENCE [LARGE SCALE GENOMIC DNA]</scope>
    <source>
        <strain evidence="1">JXDWG</strain>
        <tissue evidence="1">Leaf</tissue>
    </source>
</reference>
<gene>
    <name evidence="1" type="ORF">Scep_029410</name>
</gene>
<evidence type="ECO:0000313" key="2">
    <source>
        <dbReference type="Proteomes" id="UP001419268"/>
    </source>
</evidence>
<dbReference type="Proteomes" id="UP001419268">
    <property type="component" value="Unassembled WGS sequence"/>
</dbReference>
<organism evidence="1 2">
    <name type="scientific">Stephania cephalantha</name>
    <dbReference type="NCBI Taxonomy" id="152367"/>
    <lineage>
        <taxon>Eukaryota</taxon>
        <taxon>Viridiplantae</taxon>
        <taxon>Streptophyta</taxon>
        <taxon>Embryophyta</taxon>
        <taxon>Tracheophyta</taxon>
        <taxon>Spermatophyta</taxon>
        <taxon>Magnoliopsida</taxon>
        <taxon>Ranunculales</taxon>
        <taxon>Menispermaceae</taxon>
        <taxon>Menispermoideae</taxon>
        <taxon>Cissampelideae</taxon>
        <taxon>Stephania</taxon>
    </lineage>
</organism>